<dbReference type="GO" id="GO:0005634">
    <property type="term" value="C:nucleus"/>
    <property type="evidence" value="ECO:0007669"/>
    <property type="project" value="UniProtKB-SubCell"/>
</dbReference>
<evidence type="ECO:0000256" key="5">
    <source>
        <dbReference type="ARBA" id="ARBA00022454"/>
    </source>
</evidence>
<evidence type="ECO:0000256" key="14">
    <source>
        <dbReference type="ARBA" id="ARBA00072518"/>
    </source>
</evidence>
<dbReference type="Gene3D" id="1.10.357.150">
    <property type="match status" value="1"/>
</dbReference>
<gene>
    <name evidence="20" type="primary">AUGUSTUS-3.0.2_09559</name>
    <name evidence="20" type="ORF">TcasGA2_TC009559</name>
</gene>
<dbReference type="AlphaFoldDB" id="D6WSG2"/>
<dbReference type="FunFam" id="1.10.357.150:FF:000003">
    <property type="entry name" value="Centromere/kinetochore protein zw10"/>
    <property type="match status" value="1"/>
</dbReference>
<dbReference type="PANTHER" id="PTHR12205">
    <property type="entry name" value="CENTROMERE/KINETOCHORE PROTEIN ZW10"/>
    <property type="match status" value="1"/>
</dbReference>
<reference evidence="20 21" key="1">
    <citation type="journal article" date="2008" name="Nature">
        <title>The genome of the model beetle and pest Tribolium castaneum.</title>
        <authorList>
            <consortium name="Tribolium Genome Sequencing Consortium"/>
            <person name="Richards S."/>
            <person name="Gibbs R.A."/>
            <person name="Weinstock G.M."/>
            <person name="Brown S.J."/>
            <person name="Denell R."/>
            <person name="Beeman R.W."/>
            <person name="Gibbs R."/>
            <person name="Beeman R.W."/>
            <person name="Brown S.J."/>
            <person name="Bucher G."/>
            <person name="Friedrich M."/>
            <person name="Grimmelikhuijzen C.J."/>
            <person name="Klingler M."/>
            <person name="Lorenzen M."/>
            <person name="Richards S."/>
            <person name="Roth S."/>
            <person name="Schroder R."/>
            <person name="Tautz D."/>
            <person name="Zdobnov E.M."/>
            <person name="Muzny D."/>
            <person name="Gibbs R.A."/>
            <person name="Weinstock G.M."/>
            <person name="Attaway T."/>
            <person name="Bell S."/>
            <person name="Buhay C.J."/>
            <person name="Chandrabose M.N."/>
            <person name="Chavez D."/>
            <person name="Clerk-Blankenburg K.P."/>
            <person name="Cree A."/>
            <person name="Dao M."/>
            <person name="Davis C."/>
            <person name="Chacko J."/>
            <person name="Dinh H."/>
            <person name="Dugan-Rocha S."/>
            <person name="Fowler G."/>
            <person name="Garner T.T."/>
            <person name="Garnes J."/>
            <person name="Gnirke A."/>
            <person name="Hawes A."/>
            <person name="Hernandez J."/>
            <person name="Hines S."/>
            <person name="Holder M."/>
            <person name="Hume J."/>
            <person name="Jhangiani S.N."/>
            <person name="Joshi V."/>
            <person name="Khan Z.M."/>
            <person name="Jackson L."/>
            <person name="Kovar C."/>
            <person name="Kowis A."/>
            <person name="Lee S."/>
            <person name="Lewis L.R."/>
            <person name="Margolis J."/>
            <person name="Morgan M."/>
            <person name="Nazareth L.V."/>
            <person name="Nguyen N."/>
            <person name="Okwuonu G."/>
            <person name="Parker D."/>
            <person name="Richards S."/>
            <person name="Ruiz S.J."/>
            <person name="Santibanez J."/>
            <person name="Savard J."/>
            <person name="Scherer S.E."/>
            <person name="Schneider B."/>
            <person name="Sodergren E."/>
            <person name="Tautz D."/>
            <person name="Vattahil S."/>
            <person name="Villasana D."/>
            <person name="White C.S."/>
            <person name="Wright R."/>
            <person name="Park Y."/>
            <person name="Beeman R.W."/>
            <person name="Lord J."/>
            <person name="Oppert B."/>
            <person name="Lorenzen M."/>
            <person name="Brown S."/>
            <person name="Wang L."/>
            <person name="Savard J."/>
            <person name="Tautz D."/>
            <person name="Richards S."/>
            <person name="Weinstock G."/>
            <person name="Gibbs R.A."/>
            <person name="Liu Y."/>
            <person name="Worley K."/>
            <person name="Weinstock G."/>
            <person name="Elsik C.G."/>
            <person name="Reese J.T."/>
            <person name="Elhaik E."/>
            <person name="Landan G."/>
            <person name="Graur D."/>
            <person name="Arensburger P."/>
            <person name="Atkinson P."/>
            <person name="Beeman R.W."/>
            <person name="Beidler J."/>
            <person name="Brown S.J."/>
            <person name="Demuth J.P."/>
            <person name="Drury D.W."/>
            <person name="Du Y.Z."/>
            <person name="Fujiwara H."/>
            <person name="Lorenzen M."/>
            <person name="Maselli V."/>
            <person name="Osanai M."/>
            <person name="Park Y."/>
            <person name="Robertson H.M."/>
            <person name="Tu Z."/>
            <person name="Wang J.J."/>
            <person name="Wang S."/>
            <person name="Richards S."/>
            <person name="Song H."/>
            <person name="Zhang L."/>
            <person name="Sodergren E."/>
            <person name="Werner D."/>
            <person name="Stanke M."/>
            <person name="Morgenstern B."/>
            <person name="Solovyev V."/>
            <person name="Kosarev P."/>
            <person name="Brown G."/>
            <person name="Chen H.C."/>
            <person name="Ermolaeva O."/>
            <person name="Hlavina W."/>
            <person name="Kapustin Y."/>
            <person name="Kiryutin B."/>
            <person name="Kitts P."/>
            <person name="Maglott D."/>
            <person name="Pruitt K."/>
            <person name="Sapojnikov V."/>
            <person name="Souvorov A."/>
            <person name="Mackey A.J."/>
            <person name="Waterhouse R.M."/>
            <person name="Wyder S."/>
            <person name="Zdobnov E.M."/>
            <person name="Zdobnov E.M."/>
            <person name="Wyder S."/>
            <person name="Kriventseva E.V."/>
            <person name="Kadowaki T."/>
            <person name="Bork P."/>
            <person name="Aranda M."/>
            <person name="Bao R."/>
            <person name="Beermann A."/>
            <person name="Berns N."/>
            <person name="Bolognesi R."/>
            <person name="Bonneton F."/>
            <person name="Bopp D."/>
            <person name="Brown S.J."/>
            <person name="Bucher G."/>
            <person name="Butts T."/>
            <person name="Chaumot A."/>
            <person name="Denell R.E."/>
            <person name="Ferrier D.E."/>
            <person name="Friedrich M."/>
            <person name="Gordon C.M."/>
            <person name="Jindra M."/>
            <person name="Klingler M."/>
            <person name="Lan Q."/>
            <person name="Lattorff H.M."/>
            <person name="Laudet V."/>
            <person name="von Levetsow C."/>
            <person name="Liu Z."/>
            <person name="Lutz R."/>
            <person name="Lynch J.A."/>
            <person name="da Fonseca R.N."/>
            <person name="Posnien N."/>
            <person name="Reuter R."/>
            <person name="Roth S."/>
            <person name="Savard J."/>
            <person name="Schinko J.B."/>
            <person name="Schmitt C."/>
            <person name="Schoppmeier M."/>
            <person name="Schroder R."/>
            <person name="Shippy T.D."/>
            <person name="Simonnet F."/>
            <person name="Marques-Souza H."/>
            <person name="Tautz D."/>
            <person name="Tomoyasu Y."/>
            <person name="Trauner J."/>
            <person name="Van der Zee M."/>
            <person name="Vervoort M."/>
            <person name="Wittkopp N."/>
            <person name="Wimmer E.A."/>
            <person name="Yang X."/>
            <person name="Jones A.K."/>
            <person name="Sattelle D.B."/>
            <person name="Ebert P.R."/>
            <person name="Nelson D."/>
            <person name="Scott J.G."/>
            <person name="Beeman R.W."/>
            <person name="Muthukrishnan S."/>
            <person name="Kramer K.J."/>
            <person name="Arakane Y."/>
            <person name="Beeman R.W."/>
            <person name="Zhu Q."/>
            <person name="Hogenkamp D."/>
            <person name="Dixit R."/>
            <person name="Oppert B."/>
            <person name="Jiang H."/>
            <person name="Zou Z."/>
            <person name="Marshall J."/>
            <person name="Elpidina E."/>
            <person name="Vinokurov K."/>
            <person name="Oppert C."/>
            <person name="Zou Z."/>
            <person name="Evans J."/>
            <person name="Lu Z."/>
            <person name="Zhao P."/>
            <person name="Sumathipala N."/>
            <person name="Altincicek B."/>
            <person name="Vilcinskas A."/>
            <person name="Williams M."/>
            <person name="Hultmark D."/>
            <person name="Hetru C."/>
            <person name="Jiang H."/>
            <person name="Grimmelikhuijzen C.J."/>
            <person name="Hauser F."/>
            <person name="Cazzamali G."/>
            <person name="Williamson M."/>
            <person name="Park Y."/>
            <person name="Li B."/>
            <person name="Tanaka Y."/>
            <person name="Predel R."/>
            <person name="Neupert S."/>
            <person name="Schachtner J."/>
            <person name="Verleyen P."/>
            <person name="Raible F."/>
            <person name="Bork P."/>
            <person name="Friedrich M."/>
            <person name="Walden K.K."/>
            <person name="Robertson H.M."/>
            <person name="Angeli S."/>
            <person name="Foret S."/>
            <person name="Bucher G."/>
            <person name="Schuetz S."/>
            <person name="Maleszka R."/>
            <person name="Wimmer E.A."/>
            <person name="Beeman R.W."/>
            <person name="Lorenzen M."/>
            <person name="Tomoyasu Y."/>
            <person name="Miller S.C."/>
            <person name="Grossmann D."/>
            <person name="Bucher G."/>
        </authorList>
    </citation>
    <scope>NUCLEOTIDE SEQUENCE [LARGE SCALE GENOMIC DNA]</scope>
    <source>
        <strain evidence="20 21">Georgia GA2</strain>
    </source>
</reference>
<dbReference type="InterPro" id="IPR048344">
    <property type="entry name" value="Zw10_middle"/>
</dbReference>
<dbReference type="PANTHER" id="PTHR12205:SF0">
    <property type="entry name" value="CENTROMERE_KINETOCHORE PROTEIN ZW10 HOMOLOG"/>
    <property type="match status" value="1"/>
</dbReference>
<dbReference type="EMBL" id="KQ971352">
    <property type="protein sequence ID" value="EFA07500.2"/>
    <property type="molecule type" value="Genomic_DNA"/>
</dbReference>
<evidence type="ECO:0000256" key="15">
    <source>
        <dbReference type="ARBA" id="ARBA00080245"/>
    </source>
</evidence>
<evidence type="ECO:0000256" key="6">
    <source>
        <dbReference type="ARBA" id="ARBA00022490"/>
    </source>
</evidence>
<dbReference type="HOGENOM" id="CLU_012948_0_0_1"/>
<keyword evidence="6" id="KW-0963">Cytoplasm</keyword>
<comment type="subcellular location">
    <subcellularLocation>
        <location evidence="3">Chromosome</location>
        <location evidence="3">Centromere</location>
        <location evidence="3">Kinetochore</location>
    </subcellularLocation>
    <subcellularLocation>
        <location evidence="2">Cytoplasm</location>
    </subcellularLocation>
    <subcellularLocation>
        <location evidence="1">Nucleus</location>
    </subcellularLocation>
</comment>
<dbReference type="OrthoDB" id="534815at2759"/>
<dbReference type="InterPro" id="IPR055148">
    <property type="entry name" value="ZW10_C_2"/>
</dbReference>
<accession>D6WSG2</accession>
<evidence type="ECO:0000256" key="7">
    <source>
        <dbReference type="ARBA" id="ARBA00022618"/>
    </source>
</evidence>
<evidence type="ECO:0000256" key="8">
    <source>
        <dbReference type="ARBA" id="ARBA00022776"/>
    </source>
</evidence>
<dbReference type="GO" id="GO:0006888">
    <property type="term" value="P:endoplasmic reticulum to Golgi vesicle-mediated transport"/>
    <property type="evidence" value="ECO:0000318"/>
    <property type="project" value="GO_Central"/>
</dbReference>
<evidence type="ECO:0000256" key="4">
    <source>
        <dbReference type="ARBA" id="ARBA00006245"/>
    </source>
</evidence>
<keyword evidence="16" id="KW-0175">Coiled coil</keyword>
<evidence type="ECO:0000256" key="11">
    <source>
        <dbReference type="ARBA" id="ARBA00023254"/>
    </source>
</evidence>
<dbReference type="InterPro" id="IPR048343">
    <property type="entry name" value="ZW10_C"/>
</dbReference>
<keyword evidence="12" id="KW-0131">Cell cycle</keyword>
<dbReference type="GO" id="GO:0005737">
    <property type="term" value="C:cytoplasm"/>
    <property type="evidence" value="ECO:0007669"/>
    <property type="project" value="UniProtKB-SubCell"/>
</dbReference>
<name>D6WSG2_TRICA</name>
<evidence type="ECO:0000313" key="20">
    <source>
        <dbReference type="EMBL" id="EFA07500.2"/>
    </source>
</evidence>
<evidence type="ECO:0000256" key="12">
    <source>
        <dbReference type="ARBA" id="ARBA00023306"/>
    </source>
</evidence>
<dbReference type="GO" id="GO:0051301">
    <property type="term" value="P:cell division"/>
    <property type="evidence" value="ECO:0007669"/>
    <property type="project" value="UniProtKB-KW"/>
</dbReference>
<evidence type="ECO:0000256" key="13">
    <source>
        <dbReference type="ARBA" id="ARBA00023328"/>
    </source>
</evidence>
<evidence type="ECO:0000256" key="2">
    <source>
        <dbReference type="ARBA" id="ARBA00004496"/>
    </source>
</evidence>
<dbReference type="OMA" id="GHITNTH"/>
<dbReference type="STRING" id="7070.D6WSG2"/>
<keyword evidence="11" id="KW-0469">Meiosis</keyword>
<dbReference type="Proteomes" id="UP000007266">
    <property type="component" value="Linkage group 7"/>
</dbReference>
<organism evidence="20 21">
    <name type="scientific">Tribolium castaneum</name>
    <name type="common">Red flour beetle</name>
    <dbReference type="NCBI Taxonomy" id="7070"/>
    <lineage>
        <taxon>Eukaryota</taxon>
        <taxon>Metazoa</taxon>
        <taxon>Ecdysozoa</taxon>
        <taxon>Arthropoda</taxon>
        <taxon>Hexapoda</taxon>
        <taxon>Insecta</taxon>
        <taxon>Pterygota</taxon>
        <taxon>Neoptera</taxon>
        <taxon>Endopterygota</taxon>
        <taxon>Coleoptera</taxon>
        <taxon>Polyphaga</taxon>
        <taxon>Cucujiformia</taxon>
        <taxon>Tenebrionidae</taxon>
        <taxon>Tenebrionidae incertae sedis</taxon>
        <taxon>Tribolium</taxon>
    </lineage>
</organism>
<evidence type="ECO:0000256" key="9">
    <source>
        <dbReference type="ARBA" id="ARBA00022838"/>
    </source>
</evidence>
<dbReference type="eggNOG" id="KOG2163">
    <property type="taxonomic scope" value="Eukaryota"/>
</dbReference>
<evidence type="ECO:0000259" key="19">
    <source>
        <dbReference type="Pfam" id="PF22766"/>
    </source>
</evidence>
<feature type="domain" description="Centromere/kinetochore protein zw10 C-terminal" evidence="18">
    <location>
        <begin position="405"/>
        <end position="531"/>
    </location>
</feature>
<keyword evidence="9" id="KW-0995">Kinetochore</keyword>
<dbReference type="Pfam" id="PF22766">
    <property type="entry name" value="ZW10_C2"/>
    <property type="match status" value="1"/>
</dbReference>
<dbReference type="GO" id="GO:0007094">
    <property type="term" value="P:mitotic spindle assembly checkpoint signaling"/>
    <property type="evidence" value="ECO:0000318"/>
    <property type="project" value="GO_Central"/>
</dbReference>
<keyword evidence="7" id="KW-0132">Cell division</keyword>
<dbReference type="InterPro" id="IPR046362">
    <property type="entry name" value="Zw10/DSL1_C_sf"/>
</dbReference>
<keyword evidence="10" id="KW-0539">Nucleus</keyword>
<dbReference type="GO" id="GO:1990423">
    <property type="term" value="C:RZZ complex"/>
    <property type="evidence" value="ECO:0000318"/>
    <property type="project" value="GO_Central"/>
</dbReference>
<protein>
    <recommendedName>
        <fullName evidence="14">Centromere/kinetochore protein zw10</fullName>
    </recommendedName>
    <alternativeName>
        <fullName evidence="15">Mitotic 15 protein</fullName>
    </alternativeName>
</protein>
<keyword evidence="8" id="KW-0498">Mitosis</keyword>
<dbReference type="GO" id="GO:0051321">
    <property type="term" value="P:meiotic cell cycle"/>
    <property type="evidence" value="ECO:0007669"/>
    <property type="project" value="UniProtKB-KW"/>
</dbReference>
<feature type="domain" description="Centromere/kinetochore protein zw10 middle" evidence="17">
    <location>
        <begin position="198"/>
        <end position="382"/>
    </location>
</feature>
<evidence type="ECO:0000256" key="16">
    <source>
        <dbReference type="SAM" id="Coils"/>
    </source>
</evidence>
<comment type="similarity">
    <text evidence="4">Belongs to the ZW10 family.</text>
</comment>
<proteinExistence type="inferred from homology"/>
<keyword evidence="21" id="KW-1185">Reference proteome</keyword>
<evidence type="ECO:0000256" key="1">
    <source>
        <dbReference type="ARBA" id="ARBA00004123"/>
    </source>
</evidence>
<dbReference type="InParanoid" id="D6WSG2"/>
<dbReference type="FunCoup" id="D6WSG2">
    <property type="interactions" value="1441"/>
</dbReference>
<keyword evidence="5" id="KW-0158">Chromosome</keyword>
<evidence type="ECO:0000259" key="17">
    <source>
        <dbReference type="Pfam" id="PF20665"/>
    </source>
</evidence>
<evidence type="ECO:0000313" key="21">
    <source>
        <dbReference type="Proteomes" id="UP000007266"/>
    </source>
</evidence>
<feature type="domain" description="ZW10 C-terminal helical" evidence="19">
    <location>
        <begin position="554"/>
        <end position="698"/>
    </location>
</feature>
<dbReference type="Pfam" id="PF20665">
    <property type="entry name" value="Zw10_middle"/>
    <property type="match status" value="1"/>
</dbReference>
<evidence type="ECO:0000256" key="3">
    <source>
        <dbReference type="ARBA" id="ARBA00004629"/>
    </source>
</evidence>
<evidence type="ECO:0000259" key="18">
    <source>
        <dbReference type="Pfam" id="PF20666"/>
    </source>
</evidence>
<feature type="coiled-coil region" evidence="16">
    <location>
        <begin position="56"/>
        <end position="83"/>
    </location>
</feature>
<sequence>MGSFLAEVLSSVEKMELQQVNTKCPEVAALVEACKAEVVSHLENIYVQFTERPRKNKALAGKITKLEEDINMLRTNLEEITRTELAKSECDIQKHTHALVRAKTEISLVATLFYIHEALMRIVDLQKNRSFFACLEEFQAMEEVFEGLDLEENLAVLQEMQLEFKTERSAFHLTLGNLFKDRVVLQAGGTRSVVKVNNDQQLEDVLCTLYCDNNSVTVLDKVTKFLWDSVFVPIVDTTTEIKVGQEEGFSVLEVITVDPNKKSSYVEVFANIKAVLVFLSDNFDVSLTEDLSTLQYIGRDLRDNLSELIIKRCLQDTIPSTKQGLEDFRRVIEATEDLEKSLFQAKIFAEDTTSILSYACNIDVLFINKKCQEYLASAQELMKKDLHDLVEVGESQTSLDNTQGFPRCGVSRSVTTLLKLMESILVESQTLSQKCAGRLLYTVKNISVLYVTFVPEHHKKLLQTIPQQVALFYNNCMFLAYTLCLWGETHLTKLPSVLEVESSFDREVSQLRAVASDKFASCVKSQIMQIVEIMKESGLGLKQTLEQVDAATEKCLRQCLRQQELLKTVWLKVLPYEVYNRTLGEILNSLCEFLINAVVKFEDISSDAAEQLVELFKMVQTRGPKLFSDAKEVALFVTSWYKVSELAFVLNANLLDINDRWADGKGPLGLQFKAVELKQLVRALFQNTERRAALLERIHD</sequence>
<keyword evidence="13" id="KW-0137">Centromere</keyword>
<dbReference type="Pfam" id="PF20666">
    <property type="entry name" value="ZW10_C"/>
    <property type="match status" value="1"/>
</dbReference>
<reference evidence="20 21" key="2">
    <citation type="journal article" date="2010" name="Nucleic Acids Res.">
        <title>BeetleBase in 2010: revisions to provide comprehensive genomic information for Tribolium castaneum.</title>
        <authorList>
            <person name="Kim H.S."/>
            <person name="Murphy T."/>
            <person name="Xia J."/>
            <person name="Caragea D."/>
            <person name="Park Y."/>
            <person name="Beeman R.W."/>
            <person name="Lorenzen M.D."/>
            <person name="Butcher S."/>
            <person name="Manak J.R."/>
            <person name="Brown S.J."/>
        </authorList>
    </citation>
    <scope>GENOME REANNOTATION</scope>
    <source>
        <strain evidence="20 21">Georgia GA2</strain>
    </source>
</reference>
<evidence type="ECO:0000256" key="10">
    <source>
        <dbReference type="ARBA" id="ARBA00023242"/>
    </source>
</evidence>
<dbReference type="KEGG" id="tca:662091"/>